<evidence type="ECO:0000313" key="2">
    <source>
        <dbReference type="Proteomes" id="UP000762676"/>
    </source>
</evidence>
<keyword evidence="2" id="KW-1185">Reference proteome</keyword>
<comment type="caution">
    <text evidence="1">The sequence shown here is derived from an EMBL/GenBank/DDBJ whole genome shotgun (WGS) entry which is preliminary data.</text>
</comment>
<reference evidence="1 2" key="1">
    <citation type="journal article" date="2021" name="Elife">
        <title>Chloroplast acquisition without the gene transfer in kleptoplastic sea slugs, Plakobranchus ocellatus.</title>
        <authorList>
            <person name="Maeda T."/>
            <person name="Takahashi S."/>
            <person name="Yoshida T."/>
            <person name="Shimamura S."/>
            <person name="Takaki Y."/>
            <person name="Nagai Y."/>
            <person name="Toyoda A."/>
            <person name="Suzuki Y."/>
            <person name="Arimoto A."/>
            <person name="Ishii H."/>
            <person name="Satoh N."/>
            <person name="Nishiyama T."/>
            <person name="Hasebe M."/>
            <person name="Maruyama T."/>
            <person name="Minagawa J."/>
            <person name="Obokata J."/>
            <person name="Shigenobu S."/>
        </authorList>
    </citation>
    <scope>NUCLEOTIDE SEQUENCE [LARGE SCALE GENOMIC DNA]</scope>
</reference>
<dbReference type="EMBL" id="BMAT01012195">
    <property type="protein sequence ID" value="GFR87711.1"/>
    <property type="molecule type" value="Genomic_DNA"/>
</dbReference>
<dbReference type="InterPro" id="IPR052252">
    <property type="entry name" value="CEMIP/CEMIP2"/>
</dbReference>
<sequence length="188" mass="21823">MDGTYCDVRNSIFIGETDNKGEPYTHTFNDKAFQDLPKTQRPKHQFDRSIARGRPDFMISGVQFYQGPVNVTNCYFDQYRNWYYNDSFVGAYGVRPVRPAAALNFHPNNHYPMVPRNGSQDSFRVMDGNASTPWWNEFDGTGNIIMRDYDGSLTNNTDVKIVKDRPFFTGREYCIFITKDKSHLNIKL</sequence>
<gene>
    <name evidence="1" type="ORF">ElyMa_006083300</name>
</gene>
<accession>A0AAV4GT59</accession>
<proteinExistence type="predicted"/>
<dbReference type="AlphaFoldDB" id="A0AAV4GT59"/>
<protein>
    <submittedName>
        <fullName evidence="1">Protein KIAA1199</fullName>
    </submittedName>
</protein>
<organism evidence="1 2">
    <name type="scientific">Elysia marginata</name>
    <dbReference type="NCBI Taxonomy" id="1093978"/>
    <lineage>
        <taxon>Eukaryota</taxon>
        <taxon>Metazoa</taxon>
        <taxon>Spiralia</taxon>
        <taxon>Lophotrochozoa</taxon>
        <taxon>Mollusca</taxon>
        <taxon>Gastropoda</taxon>
        <taxon>Heterobranchia</taxon>
        <taxon>Euthyneura</taxon>
        <taxon>Panpulmonata</taxon>
        <taxon>Sacoglossa</taxon>
        <taxon>Placobranchoidea</taxon>
        <taxon>Plakobranchidae</taxon>
        <taxon>Elysia</taxon>
    </lineage>
</organism>
<evidence type="ECO:0000313" key="1">
    <source>
        <dbReference type="EMBL" id="GFR87711.1"/>
    </source>
</evidence>
<dbReference type="PANTHER" id="PTHR15535">
    <property type="entry name" value="TRANSMEMBRANE PROTEIN 2-RELATED"/>
    <property type="match status" value="1"/>
</dbReference>
<dbReference type="Proteomes" id="UP000762676">
    <property type="component" value="Unassembled WGS sequence"/>
</dbReference>
<name>A0AAV4GT59_9GAST</name>